<comment type="similarity">
    <text evidence="6">Belongs to the CCR4/nocturin family.</text>
</comment>
<dbReference type="InterPro" id="IPR005135">
    <property type="entry name" value="Endo/exonuclease/phosphatase"/>
</dbReference>
<keyword evidence="18" id="KW-0234">DNA repair</keyword>
<comment type="subcellular location">
    <subcellularLocation>
        <location evidence="4">Cytoplasm</location>
    </subcellularLocation>
    <subcellularLocation>
        <location evidence="3">Nucleus</location>
        <location evidence="3">PML body</location>
    </subcellularLocation>
    <subcellularLocation>
        <location evidence="5">Nucleus</location>
        <location evidence="5">Nucleolus</location>
    </subcellularLocation>
</comment>
<dbReference type="EMBL" id="RWIC01000361">
    <property type="protein sequence ID" value="TKC44894.1"/>
    <property type="molecule type" value="Genomic_DNA"/>
</dbReference>
<dbReference type="Proteomes" id="UP000308365">
    <property type="component" value="Unassembled WGS sequence"/>
</dbReference>
<evidence type="ECO:0000256" key="12">
    <source>
        <dbReference type="ARBA" id="ARBA00022723"/>
    </source>
</evidence>
<feature type="region of interest" description="Disordered" evidence="23">
    <location>
        <begin position="1"/>
        <end position="48"/>
    </location>
</feature>
<sequence>MREHRVAGRLRRGPGVSPLGPAGGDTMEQKSGPDGAPEGEREEGEPEVKKRRLLCVEFASVASCDAAVAQCYLAENDWEMERALDSYFEPAVEESALKSHLETASEPKSCVDLTKEETSDSTSSKTSTSENVQQEDGSMFSFITWNIDGLDLNNLPERARGEVIPPYSAYLKKKASSYEIITGHEEGYFTAIMLKKSRLKFKSQEIIPFPNTKMMRNLLCVHVSVSGNELCLMTSHLESTRGHAKERMNQLKMVLKKMQEAPESATVIFAGDTNLRDQEVSKCGGLPNNILDVWEFLGKPKHCQYTWDTQMNSNLGIAATCKLRFDRIFFRAAAEGGHIIPRSLDLLGLEKLDCGRFPSDHWGLLCTLDVIL</sequence>
<evidence type="ECO:0000256" key="1">
    <source>
        <dbReference type="ARBA" id="ARBA00001936"/>
    </source>
</evidence>
<keyword evidence="10" id="KW-0597">Phosphoprotein</keyword>
<feature type="region of interest" description="Disordered" evidence="23">
    <location>
        <begin position="98"/>
        <end position="134"/>
    </location>
</feature>
<keyword evidence="13" id="KW-0227">DNA damage</keyword>
<comment type="caution">
    <text evidence="25">The sequence shown here is derived from an EMBL/GenBank/DDBJ whole genome shotgun (WGS) entry which is preliminary data.</text>
</comment>
<keyword evidence="16" id="KW-0832">Ubl conjugation</keyword>
<dbReference type="AlphaFoldDB" id="A0A4U1F6E3"/>
<evidence type="ECO:0000256" key="9">
    <source>
        <dbReference type="ARBA" id="ARBA00022499"/>
    </source>
</evidence>
<keyword evidence="17" id="KW-0007">Acetylation</keyword>
<keyword evidence="19" id="KW-0539">Nucleus</keyword>
<evidence type="ECO:0000256" key="15">
    <source>
        <dbReference type="ARBA" id="ARBA00022842"/>
    </source>
</evidence>
<evidence type="ECO:0000256" key="4">
    <source>
        <dbReference type="ARBA" id="ARBA00004496"/>
    </source>
</evidence>
<evidence type="ECO:0000256" key="3">
    <source>
        <dbReference type="ARBA" id="ARBA00004322"/>
    </source>
</evidence>
<dbReference type="GO" id="GO:0016605">
    <property type="term" value="C:PML body"/>
    <property type="evidence" value="ECO:0007669"/>
    <property type="project" value="UniProtKB-SubCell"/>
</dbReference>
<evidence type="ECO:0000256" key="19">
    <source>
        <dbReference type="ARBA" id="ARBA00023242"/>
    </source>
</evidence>
<evidence type="ECO:0000256" key="23">
    <source>
        <dbReference type="SAM" id="MobiDB-lite"/>
    </source>
</evidence>
<feature type="compositionally biased region" description="Low complexity" evidence="23">
    <location>
        <begin position="120"/>
        <end position="130"/>
    </location>
</feature>
<evidence type="ECO:0000256" key="7">
    <source>
        <dbReference type="ARBA" id="ARBA00017870"/>
    </source>
</evidence>
<evidence type="ECO:0000313" key="25">
    <source>
        <dbReference type="EMBL" id="TKC44894.1"/>
    </source>
</evidence>
<evidence type="ECO:0000313" key="26">
    <source>
        <dbReference type="Proteomes" id="UP000308365"/>
    </source>
</evidence>
<organism evidence="25 26">
    <name type="scientific">Monodon monoceros</name>
    <name type="common">Narwhal</name>
    <name type="synonym">Ceratodon monodon</name>
    <dbReference type="NCBI Taxonomy" id="40151"/>
    <lineage>
        <taxon>Eukaryota</taxon>
        <taxon>Metazoa</taxon>
        <taxon>Chordata</taxon>
        <taxon>Craniata</taxon>
        <taxon>Vertebrata</taxon>
        <taxon>Euteleostomi</taxon>
        <taxon>Mammalia</taxon>
        <taxon>Eutheria</taxon>
        <taxon>Laurasiatheria</taxon>
        <taxon>Artiodactyla</taxon>
        <taxon>Whippomorpha</taxon>
        <taxon>Cetacea</taxon>
        <taxon>Odontoceti</taxon>
        <taxon>Monodontidae</taxon>
        <taxon>Monodon</taxon>
    </lineage>
</organism>
<comment type="cofactor">
    <cofactor evidence="1">
        <name>Mn(2+)</name>
        <dbReference type="ChEBI" id="CHEBI:29035"/>
    </cofactor>
</comment>
<keyword evidence="9" id="KW-1017">Isopeptide bond</keyword>
<comment type="subunit">
    <text evidence="21">Interacts with TRAF2, TRAF3, TRAF5, TRAF6, TNFRSF8/CD30, TNFRSF5/CD40, TNFRSF1B/TNF-R75, ETS1, ETS2, FLI1, SMAD3 and ACVR1B/ALK4.</text>
</comment>
<dbReference type="FunFam" id="1.10.8.10:FF:000089">
    <property type="entry name" value="Tyrosyl-DNA phosphodiesterase 2"/>
    <property type="match status" value="1"/>
</dbReference>
<dbReference type="Gene3D" id="1.10.8.10">
    <property type="entry name" value="DNA helicase RuvA subunit, C-terminal domain"/>
    <property type="match status" value="1"/>
</dbReference>
<dbReference type="PANTHER" id="PTHR15822:SF4">
    <property type="entry name" value="TYROSYL-DNA PHOSPHODIESTERASE 2"/>
    <property type="match status" value="1"/>
</dbReference>
<protein>
    <recommendedName>
        <fullName evidence="7">Tyrosyl-DNA phosphodiesterase 2</fullName>
    </recommendedName>
    <alternativeName>
        <fullName evidence="20">5'-tyrosyl-DNA phosphodiesterase</fullName>
    </alternativeName>
    <alternativeName>
        <fullName evidence="22">TRAF and TNF receptor-associated protein</fullName>
    </alternativeName>
</protein>
<dbReference type="SUPFAM" id="SSF56219">
    <property type="entry name" value="DNase I-like"/>
    <property type="match status" value="1"/>
</dbReference>
<evidence type="ECO:0000256" key="18">
    <source>
        <dbReference type="ARBA" id="ARBA00023204"/>
    </source>
</evidence>
<evidence type="ECO:0000256" key="8">
    <source>
        <dbReference type="ARBA" id="ARBA00022490"/>
    </source>
</evidence>
<dbReference type="GO" id="GO:0003697">
    <property type="term" value="F:single-stranded DNA binding"/>
    <property type="evidence" value="ECO:0007669"/>
    <property type="project" value="TreeGrafter"/>
</dbReference>
<dbReference type="GO" id="GO:0005730">
    <property type="term" value="C:nucleolus"/>
    <property type="evidence" value="ECO:0007669"/>
    <property type="project" value="UniProtKB-SubCell"/>
</dbReference>
<dbReference type="GO" id="GO:0004518">
    <property type="term" value="F:nuclease activity"/>
    <property type="evidence" value="ECO:0007669"/>
    <property type="project" value="UniProtKB-KW"/>
</dbReference>
<accession>A0A4U1F6E3</accession>
<name>A0A4U1F6E3_MONMO</name>
<evidence type="ECO:0000256" key="10">
    <source>
        <dbReference type="ARBA" id="ARBA00022553"/>
    </source>
</evidence>
<keyword evidence="11" id="KW-0540">Nuclease</keyword>
<dbReference type="Pfam" id="PF14555">
    <property type="entry name" value="UBA_4"/>
    <property type="match status" value="1"/>
</dbReference>
<dbReference type="GO" id="GO:0070260">
    <property type="term" value="F:5'-tyrosyl-DNA phosphodiesterase activity"/>
    <property type="evidence" value="ECO:0007669"/>
    <property type="project" value="TreeGrafter"/>
</dbReference>
<evidence type="ECO:0000256" key="2">
    <source>
        <dbReference type="ARBA" id="ARBA00001946"/>
    </source>
</evidence>
<dbReference type="CDD" id="cd09080">
    <property type="entry name" value="TDP2"/>
    <property type="match status" value="1"/>
</dbReference>
<evidence type="ECO:0000256" key="14">
    <source>
        <dbReference type="ARBA" id="ARBA00022801"/>
    </source>
</evidence>
<proteinExistence type="inferred from homology"/>
<dbReference type="FunFam" id="3.60.10.10:FF:000024">
    <property type="entry name" value="Tyrosyl-DNA phosphodiesterase 2"/>
    <property type="match status" value="1"/>
</dbReference>
<evidence type="ECO:0000256" key="20">
    <source>
        <dbReference type="ARBA" id="ARBA00031304"/>
    </source>
</evidence>
<reference evidence="26" key="1">
    <citation type="journal article" date="2019" name="IScience">
        <title>Narwhal Genome Reveals Long-Term Low Genetic Diversity despite Current Large Abundance Size.</title>
        <authorList>
            <person name="Westbury M.V."/>
            <person name="Petersen B."/>
            <person name="Garde E."/>
            <person name="Heide-Jorgensen M.P."/>
            <person name="Lorenzen E.D."/>
        </authorList>
    </citation>
    <scope>NUCLEOTIDE SEQUENCE [LARGE SCALE GENOMIC DNA]</scope>
</reference>
<dbReference type="Gene3D" id="3.60.10.10">
    <property type="entry name" value="Endonuclease/exonuclease/phosphatase"/>
    <property type="match status" value="1"/>
</dbReference>
<evidence type="ECO:0000256" key="13">
    <source>
        <dbReference type="ARBA" id="ARBA00022763"/>
    </source>
</evidence>
<keyword evidence="15" id="KW-0460">Magnesium</keyword>
<evidence type="ECO:0000256" key="16">
    <source>
        <dbReference type="ARBA" id="ARBA00022843"/>
    </source>
</evidence>
<evidence type="ECO:0000259" key="24">
    <source>
        <dbReference type="Pfam" id="PF03372"/>
    </source>
</evidence>
<keyword evidence="14" id="KW-0378">Hydrolase</keyword>
<dbReference type="SUPFAM" id="SSF46934">
    <property type="entry name" value="UBA-like"/>
    <property type="match status" value="1"/>
</dbReference>
<dbReference type="PANTHER" id="PTHR15822">
    <property type="entry name" value="TRAF AND TNF RECEPTOR-ASSOCIATED PROTEIN"/>
    <property type="match status" value="1"/>
</dbReference>
<keyword evidence="12" id="KW-0479">Metal-binding</keyword>
<dbReference type="InterPro" id="IPR036691">
    <property type="entry name" value="Endo/exonu/phosph_ase_sf"/>
</dbReference>
<evidence type="ECO:0000256" key="5">
    <source>
        <dbReference type="ARBA" id="ARBA00004604"/>
    </source>
</evidence>
<dbReference type="Pfam" id="PF03372">
    <property type="entry name" value="Exo_endo_phos"/>
    <property type="match status" value="1"/>
</dbReference>
<dbReference type="GO" id="GO:0046872">
    <property type="term" value="F:metal ion binding"/>
    <property type="evidence" value="ECO:0007669"/>
    <property type="project" value="UniProtKB-KW"/>
</dbReference>
<evidence type="ECO:0000256" key="17">
    <source>
        <dbReference type="ARBA" id="ARBA00022990"/>
    </source>
</evidence>
<comment type="cofactor">
    <cofactor evidence="2">
        <name>Mg(2+)</name>
        <dbReference type="ChEBI" id="CHEBI:18420"/>
    </cofactor>
</comment>
<evidence type="ECO:0000256" key="22">
    <source>
        <dbReference type="ARBA" id="ARBA00075028"/>
    </source>
</evidence>
<evidence type="ECO:0000256" key="6">
    <source>
        <dbReference type="ARBA" id="ARBA00010774"/>
    </source>
</evidence>
<evidence type="ECO:0000256" key="11">
    <source>
        <dbReference type="ARBA" id="ARBA00022722"/>
    </source>
</evidence>
<evidence type="ECO:0000256" key="21">
    <source>
        <dbReference type="ARBA" id="ARBA00062351"/>
    </source>
</evidence>
<gene>
    <name evidence="25" type="ORF">EI555_002586</name>
</gene>
<feature type="domain" description="Endonuclease/exonuclease/phosphatase" evidence="24">
    <location>
        <begin position="181"/>
        <end position="361"/>
    </location>
</feature>
<dbReference type="GO" id="GO:0005737">
    <property type="term" value="C:cytoplasm"/>
    <property type="evidence" value="ECO:0007669"/>
    <property type="project" value="UniProtKB-SubCell"/>
</dbReference>
<dbReference type="InterPro" id="IPR051547">
    <property type="entry name" value="TDP2-like"/>
</dbReference>
<dbReference type="CDD" id="cd14344">
    <property type="entry name" value="UBA_TYDP2"/>
    <property type="match status" value="1"/>
</dbReference>
<dbReference type="InterPro" id="IPR009060">
    <property type="entry name" value="UBA-like_sf"/>
</dbReference>
<keyword evidence="8" id="KW-0963">Cytoplasm</keyword>
<dbReference type="GO" id="GO:0006302">
    <property type="term" value="P:double-strand break repair"/>
    <property type="evidence" value="ECO:0007669"/>
    <property type="project" value="TreeGrafter"/>
</dbReference>